<protein>
    <recommendedName>
        <fullName evidence="3">F-box domain-containing protein</fullName>
    </recommendedName>
</protein>
<sequence>MANTLPPELLSKVFESISPFDNQRPTVISCLIVNQEWHDVALRFLYKDLVLFCGPQLDLFTACHNRRAVSSLTRSLTLYISRPGELPGSAFNEAQNRFLQLATHVIPRMNNLRSLSVARHHRVPFCWIKKSIVSIILRSIPPSCTSLELALGTSDMNDIDGPEDDSIHLCEDLRSLLPRMHHVHIDMSSLCDALFGTWDSDECFHPTALPNLRSLHIPCVGMQNKTPCLERHRQDQWSLWNSIIPALQLVVELPDTADADITVLGSVAPLSSYKLDIYTTLLRCHIKRGRTTTWAFPTTKHLVKEEIEGERWKMQLVYIRLYHETYMTQRKWIYMLAGGRPWRILNSGSRLPVPWSNSAEWMPDEKLGIMTWEKWTKGNPGEVPMLLKNEEVAGMRLIDAEEREGHEEVCLAEKTPAGFVRPSRWSRSQLFRAD</sequence>
<gene>
    <name evidence="1" type="ORF">BKA55DRAFT_559270</name>
</gene>
<dbReference type="OrthoDB" id="4192220at2759"/>
<dbReference type="AlphaFoldDB" id="A0A9P9HXZ7"/>
<keyword evidence="2" id="KW-1185">Reference proteome</keyword>
<dbReference type="Proteomes" id="UP000720189">
    <property type="component" value="Unassembled WGS sequence"/>
</dbReference>
<accession>A0A9P9HXZ7</accession>
<dbReference type="EMBL" id="JAGMUX010000003">
    <property type="protein sequence ID" value="KAH7265607.1"/>
    <property type="molecule type" value="Genomic_DNA"/>
</dbReference>
<evidence type="ECO:0000313" key="1">
    <source>
        <dbReference type="EMBL" id="KAH7265607.1"/>
    </source>
</evidence>
<evidence type="ECO:0000313" key="2">
    <source>
        <dbReference type="Proteomes" id="UP000720189"/>
    </source>
</evidence>
<dbReference type="GeneID" id="70221903"/>
<dbReference type="RefSeq" id="XP_046054342.1">
    <property type="nucleotide sequence ID" value="XM_046191949.1"/>
</dbReference>
<proteinExistence type="predicted"/>
<organism evidence="1 2">
    <name type="scientific">Fusarium redolens</name>
    <dbReference type="NCBI Taxonomy" id="48865"/>
    <lineage>
        <taxon>Eukaryota</taxon>
        <taxon>Fungi</taxon>
        <taxon>Dikarya</taxon>
        <taxon>Ascomycota</taxon>
        <taxon>Pezizomycotina</taxon>
        <taxon>Sordariomycetes</taxon>
        <taxon>Hypocreomycetidae</taxon>
        <taxon>Hypocreales</taxon>
        <taxon>Nectriaceae</taxon>
        <taxon>Fusarium</taxon>
        <taxon>Fusarium redolens species complex</taxon>
    </lineage>
</organism>
<evidence type="ECO:0008006" key="3">
    <source>
        <dbReference type="Google" id="ProtNLM"/>
    </source>
</evidence>
<name>A0A9P9HXZ7_FUSRE</name>
<reference evidence="1" key="1">
    <citation type="journal article" date="2021" name="Nat. Commun.">
        <title>Genetic determinants of endophytism in the Arabidopsis root mycobiome.</title>
        <authorList>
            <person name="Mesny F."/>
            <person name="Miyauchi S."/>
            <person name="Thiergart T."/>
            <person name="Pickel B."/>
            <person name="Atanasova L."/>
            <person name="Karlsson M."/>
            <person name="Huettel B."/>
            <person name="Barry K.W."/>
            <person name="Haridas S."/>
            <person name="Chen C."/>
            <person name="Bauer D."/>
            <person name="Andreopoulos W."/>
            <person name="Pangilinan J."/>
            <person name="LaButti K."/>
            <person name="Riley R."/>
            <person name="Lipzen A."/>
            <person name="Clum A."/>
            <person name="Drula E."/>
            <person name="Henrissat B."/>
            <person name="Kohler A."/>
            <person name="Grigoriev I.V."/>
            <person name="Martin F.M."/>
            <person name="Hacquard S."/>
        </authorList>
    </citation>
    <scope>NUCLEOTIDE SEQUENCE</scope>
    <source>
        <strain evidence="1">MPI-CAGE-AT-0023</strain>
    </source>
</reference>
<comment type="caution">
    <text evidence="1">The sequence shown here is derived from an EMBL/GenBank/DDBJ whole genome shotgun (WGS) entry which is preliminary data.</text>
</comment>